<feature type="domain" description="C-type lectin" evidence="2">
    <location>
        <begin position="30"/>
        <end position="71"/>
    </location>
</feature>
<dbReference type="InterPro" id="IPR016186">
    <property type="entry name" value="C-type_lectin-like/link_sf"/>
</dbReference>
<feature type="signal peptide" evidence="1">
    <location>
        <begin position="1"/>
        <end position="19"/>
    </location>
</feature>
<dbReference type="STRING" id="8153.ENSHBUP00000004465"/>
<dbReference type="PROSITE" id="PS50041">
    <property type="entry name" value="C_TYPE_LECTIN_2"/>
    <property type="match status" value="1"/>
</dbReference>
<evidence type="ECO:0000313" key="3">
    <source>
        <dbReference type="Ensembl" id="ENSHBUP00000004465.1"/>
    </source>
</evidence>
<keyword evidence="1" id="KW-0732">Signal</keyword>
<dbReference type="Gene3D" id="3.10.100.10">
    <property type="entry name" value="Mannose-Binding Protein A, subunit A"/>
    <property type="match status" value="1"/>
</dbReference>
<dbReference type="Proteomes" id="UP000264840">
    <property type="component" value="Unplaced"/>
</dbReference>
<evidence type="ECO:0000313" key="4">
    <source>
        <dbReference type="Proteomes" id="UP000264840"/>
    </source>
</evidence>
<dbReference type="AlphaFoldDB" id="A0A3Q2V296"/>
<dbReference type="InterPro" id="IPR001304">
    <property type="entry name" value="C-type_lectin-like"/>
</dbReference>
<reference evidence="3" key="2">
    <citation type="submission" date="2025-09" db="UniProtKB">
        <authorList>
            <consortium name="Ensembl"/>
        </authorList>
    </citation>
    <scope>IDENTIFICATION</scope>
</reference>
<evidence type="ECO:0000259" key="2">
    <source>
        <dbReference type="PROSITE" id="PS50041"/>
    </source>
</evidence>
<dbReference type="PANTHER" id="PTHR22803">
    <property type="entry name" value="MANNOSE, PHOSPHOLIPASE, LECTIN RECEPTOR RELATED"/>
    <property type="match status" value="1"/>
</dbReference>
<reference evidence="3" key="1">
    <citation type="submission" date="2025-08" db="UniProtKB">
        <authorList>
            <consortium name="Ensembl"/>
        </authorList>
    </citation>
    <scope>IDENTIFICATION</scope>
</reference>
<evidence type="ECO:0000256" key="1">
    <source>
        <dbReference type="SAM" id="SignalP"/>
    </source>
</evidence>
<name>A0A3Q2V296_HAPBU</name>
<dbReference type="GeneTree" id="ENSGT00940000179097"/>
<dbReference type="InterPro" id="IPR050111">
    <property type="entry name" value="C-type_lectin/snaclec_domain"/>
</dbReference>
<dbReference type="CDD" id="cd00037">
    <property type="entry name" value="CLECT"/>
    <property type="match status" value="1"/>
</dbReference>
<organism evidence="3 4">
    <name type="scientific">Haplochromis burtoni</name>
    <name type="common">Burton's mouthbrooder</name>
    <name type="synonym">Chromis burtoni</name>
    <dbReference type="NCBI Taxonomy" id="8153"/>
    <lineage>
        <taxon>Eukaryota</taxon>
        <taxon>Metazoa</taxon>
        <taxon>Chordata</taxon>
        <taxon>Craniata</taxon>
        <taxon>Vertebrata</taxon>
        <taxon>Euteleostomi</taxon>
        <taxon>Actinopterygii</taxon>
        <taxon>Neopterygii</taxon>
        <taxon>Teleostei</taxon>
        <taxon>Neoteleostei</taxon>
        <taxon>Acanthomorphata</taxon>
        <taxon>Ovalentaria</taxon>
        <taxon>Cichlomorphae</taxon>
        <taxon>Cichliformes</taxon>
        <taxon>Cichlidae</taxon>
        <taxon>African cichlids</taxon>
        <taxon>Pseudocrenilabrinae</taxon>
        <taxon>Haplochromini</taxon>
        <taxon>Haplochromis</taxon>
    </lineage>
</organism>
<dbReference type="InterPro" id="IPR016187">
    <property type="entry name" value="CTDL_fold"/>
</dbReference>
<accession>A0A3Q2V296</accession>
<feature type="chain" id="PRO_5018537998" description="C-type lectin domain-containing protein" evidence="1">
    <location>
        <begin position="20"/>
        <end position="193"/>
    </location>
</feature>
<protein>
    <recommendedName>
        <fullName evidence="2">C-type lectin domain-containing protein</fullName>
    </recommendedName>
</protein>
<keyword evidence="4" id="KW-1185">Reference proteome</keyword>
<proteinExistence type="predicted"/>
<sequence length="193" mass="22294">TPIFIFYSFLLAWVLLTHSNSHCDTGYLLYGDFCYYFETKMVKNWQDAEAHCTREQGHLASFHTEEELSFLIVKYFINTLYQLSAKARATYMAPKLVFLTYFLILCKSVKTFITNLKNLRLSSILHNILRCQNLKILTVSPDLRIFSHGRHTSLTTGRIMKTVCTSQERLTMILENSMMTSAQPQGIISAKKV</sequence>
<dbReference type="SUPFAM" id="SSF56436">
    <property type="entry name" value="C-type lectin-like"/>
    <property type="match status" value="1"/>
</dbReference>
<dbReference type="Ensembl" id="ENSHBUT00000008694.1">
    <property type="protein sequence ID" value="ENSHBUP00000004465.1"/>
    <property type="gene ID" value="ENSHBUG00000005764.1"/>
</dbReference>